<accession>A0ABZ2SNS7</accession>
<keyword evidence="3" id="KW-1185">Reference proteome</keyword>
<feature type="transmembrane region" description="Helical" evidence="1">
    <location>
        <begin position="178"/>
        <end position="203"/>
    </location>
</feature>
<keyword evidence="1" id="KW-1133">Transmembrane helix</keyword>
<evidence type="ECO:0000256" key="1">
    <source>
        <dbReference type="SAM" id="Phobius"/>
    </source>
</evidence>
<dbReference type="Proteomes" id="UP000664701">
    <property type="component" value="Chromosome"/>
</dbReference>
<evidence type="ECO:0000313" key="3">
    <source>
        <dbReference type="Proteomes" id="UP000664701"/>
    </source>
</evidence>
<keyword evidence="1" id="KW-0812">Transmembrane</keyword>
<name>A0ABZ2SNS7_9ENTE</name>
<dbReference type="EMBL" id="CP147251">
    <property type="protein sequence ID" value="WYJ75864.1"/>
    <property type="molecule type" value="Genomic_DNA"/>
</dbReference>
<feature type="transmembrane region" description="Helical" evidence="1">
    <location>
        <begin position="224"/>
        <end position="247"/>
    </location>
</feature>
<reference evidence="2 3" key="1">
    <citation type="submission" date="2024-03" db="EMBL/GenBank/DDBJ databases">
        <title>The Genome Sequence of Enterococcus sp. DIV2402.</title>
        <authorList>
            <consortium name="The Broad Institute Genomics Platform"/>
            <consortium name="The Broad Institute Microbial Omics Core"/>
            <consortium name="The Broad Institute Genomic Center for Infectious Diseases"/>
            <person name="Earl A."/>
            <person name="Manson A."/>
            <person name="Gilmore M."/>
            <person name="Schwartman J."/>
            <person name="Shea T."/>
            <person name="Abouelleil A."/>
            <person name="Cao P."/>
            <person name="Chapman S."/>
            <person name="Cusick C."/>
            <person name="Young S."/>
            <person name="Neafsey D."/>
            <person name="Nusbaum C."/>
            <person name="Birren B."/>
        </authorList>
    </citation>
    <scope>NUCLEOTIDE SEQUENCE [LARGE SCALE GENOMIC DNA]</scope>
    <source>
        <strain evidence="2 3">DIV2402</strain>
    </source>
</reference>
<dbReference type="RefSeq" id="WP_207941932.1">
    <property type="nucleotide sequence ID" value="NZ_CP147251.1"/>
</dbReference>
<evidence type="ECO:0000313" key="2">
    <source>
        <dbReference type="EMBL" id="WYJ75864.1"/>
    </source>
</evidence>
<proteinExistence type="predicted"/>
<sequence length="272" mass="30505">MKKRKVVQVILIIVLVAQICFPIFSSSNVGEKVLADALANVEEGILSDTSKMTDEELVSMISETETNNPELVAVREEIAEVFDENTELDIQVLNNEQIETFENLIEVVVDDTAFPTQEDAHDVKSVLMDFFNSESNLYKDIEATSEEMIDRIDENHSSIFDPISGEDVFAASRGWLSVWVLSVATNLAINFVIGGIGGSLMGAIRKYGVNWVRNTFKSRVKARLTRVGLGIVAGYYGVVWEFVMAAWDPGTAFAKWVDRRDKIRNNGWIELW</sequence>
<keyword evidence="1" id="KW-0472">Membrane</keyword>
<organism evidence="2 3">
    <name type="scientific">Candidatus Enterococcus lowellii</name>
    <dbReference type="NCBI Taxonomy" id="2230877"/>
    <lineage>
        <taxon>Bacteria</taxon>
        <taxon>Bacillati</taxon>
        <taxon>Bacillota</taxon>
        <taxon>Bacilli</taxon>
        <taxon>Lactobacillales</taxon>
        <taxon>Enterococcaceae</taxon>
        <taxon>Enterococcus</taxon>
    </lineage>
</organism>
<protein>
    <submittedName>
        <fullName evidence="2">Uncharacterized protein</fullName>
    </submittedName>
</protein>
<gene>
    <name evidence="2" type="ORF">DOK78_000452</name>
</gene>